<dbReference type="InterPro" id="IPR001680">
    <property type="entry name" value="WD40_rpt"/>
</dbReference>
<organism evidence="13">
    <name type="scientific">Soboliphyme baturini</name>
    <dbReference type="NCBI Taxonomy" id="241478"/>
    <lineage>
        <taxon>Eukaryota</taxon>
        <taxon>Metazoa</taxon>
        <taxon>Ecdysozoa</taxon>
        <taxon>Nematoda</taxon>
        <taxon>Enoplea</taxon>
        <taxon>Dorylaimia</taxon>
        <taxon>Dioctophymatida</taxon>
        <taxon>Dioctophymatoidea</taxon>
        <taxon>Soboliphymatidae</taxon>
        <taxon>Soboliphyme</taxon>
    </lineage>
</organism>
<dbReference type="Proteomes" id="UP000270296">
    <property type="component" value="Unassembled WGS sequence"/>
</dbReference>
<reference evidence="13" key="1">
    <citation type="submission" date="2016-06" db="UniProtKB">
        <authorList>
            <consortium name="WormBaseParasite"/>
        </authorList>
    </citation>
    <scope>IDENTIFICATION</scope>
</reference>
<dbReference type="PROSITE" id="PS50294">
    <property type="entry name" value="WD_REPEATS_REGION"/>
    <property type="match status" value="1"/>
</dbReference>
<reference evidence="11 12" key="2">
    <citation type="submission" date="2018-11" db="EMBL/GenBank/DDBJ databases">
        <authorList>
            <consortium name="Pathogen Informatics"/>
        </authorList>
    </citation>
    <scope>NUCLEOTIDE SEQUENCE [LARGE SCALE GENOMIC DNA]</scope>
</reference>
<evidence type="ECO:0000256" key="3">
    <source>
        <dbReference type="ARBA" id="ARBA00021762"/>
    </source>
</evidence>
<feature type="repeat" description="WD" evidence="9">
    <location>
        <begin position="250"/>
        <end position="291"/>
    </location>
</feature>
<keyword evidence="6" id="KW-0539">Nucleus</keyword>
<evidence type="ECO:0000256" key="8">
    <source>
        <dbReference type="ARBA" id="ARBA00032239"/>
    </source>
</evidence>
<dbReference type="GO" id="GO:0016567">
    <property type="term" value="P:protein ubiquitination"/>
    <property type="evidence" value="ECO:0007669"/>
    <property type="project" value="UniProtKB-UniPathway"/>
</dbReference>
<feature type="repeat" description="WD" evidence="9">
    <location>
        <begin position="105"/>
        <end position="139"/>
    </location>
</feature>
<dbReference type="UniPathway" id="UPA00143"/>
<evidence type="ECO:0000256" key="6">
    <source>
        <dbReference type="ARBA" id="ARBA00023242"/>
    </source>
</evidence>
<comment type="subcellular location">
    <subcellularLocation>
        <location evidence="1">Nucleus</location>
        <location evidence="1">Nucleolus</location>
    </subcellularLocation>
</comment>
<dbReference type="InterPro" id="IPR036322">
    <property type="entry name" value="WD40_repeat_dom_sf"/>
</dbReference>
<dbReference type="Pfam" id="PF04158">
    <property type="entry name" value="Sof1"/>
    <property type="match status" value="1"/>
</dbReference>
<dbReference type="InterPro" id="IPR007287">
    <property type="entry name" value="Sof1"/>
</dbReference>
<evidence type="ECO:0000313" key="13">
    <source>
        <dbReference type="WBParaSite" id="SBAD_0000628901-mRNA-1"/>
    </source>
</evidence>
<dbReference type="EMBL" id="UZAM01009458">
    <property type="protein sequence ID" value="VDP09087.1"/>
    <property type="molecule type" value="Genomic_DNA"/>
</dbReference>
<keyword evidence="7" id="KW-0687">Ribonucleoprotein</keyword>
<evidence type="ECO:0000259" key="10">
    <source>
        <dbReference type="Pfam" id="PF04158"/>
    </source>
</evidence>
<evidence type="ECO:0000256" key="2">
    <source>
        <dbReference type="ARBA" id="ARBA00005649"/>
    </source>
</evidence>
<evidence type="ECO:0000313" key="11">
    <source>
        <dbReference type="EMBL" id="VDP09087.1"/>
    </source>
</evidence>
<dbReference type="PANTHER" id="PTHR22851:SF0">
    <property type="entry name" value="DDB1- AND CUL4-ASSOCIATED FACTOR 13"/>
    <property type="match status" value="1"/>
</dbReference>
<keyword evidence="12" id="KW-1185">Reference proteome</keyword>
<feature type="repeat" description="WD" evidence="9">
    <location>
        <begin position="293"/>
        <end position="334"/>
    </location>
</feature>
<evidence type="ECO:0000256" key="9">
    <source>
        <dbReference type="PROSITE-ProRule" id="PRU00221"/>
    </source>
</evidence>
<evidence type="ECO:0000313" key="12">
    <source>
        <dbReference type="Proteomes" id="UP000270296"/>
    </source>
</evidence>
<comment type="similarity">
    <text evidence="2">Belongs to the WD repeat DCAF13/WDSOF1 family.</text>
</comment>
<evidence type="ECO:0000256" key="1">
    <source>
        <dbReference type="ARBA" id="ARBA00004604"/>
    </source>
</evidence>
<evidence type="ECO:0000256" key="7">
    <source>
        <dbReference type="ARBA" id="ARBA00023274"/>
    </source>
</evidence>
<dbReference type="Gene3D" id="2.130.10.10">
    <property type="entry name" value="YVTN repeat-like/Quinoprotein amine dehydrogenase"/>
    <property type="match status" value="2"/>
</dbReference>
<name>A0A183IR06_9BILA</name>
<proteinExistence type="inferred from homology"/>
<dbReference type="OrthoDB" id="10249065at2759"/>
<dbReference type="InterPro" id="IPR015943">
    <property type="entry name" value="WD40/YVTN_repeat-like_dom_sf"/>
</dbReference>
<sequence>MKVKVISRNPDDYLRETKNDIFKTPRNYDPALHPFQQSREYVRALNAAKLERVFAKPFLASLDGHLDGLNCLSKHPSHLSILLSGSFDGQVKLWNVTQKKCLSTINAHAGFVRGICTDPTGETFFTVGDDKCVKQWPLQETVEPDEPLLTLLSKYPLQDITHHWKDAVFATCGEGVSIWDQEHSSPIRSFVWGVDTIYKVRFNPVECVMKLKSNAVAWNPVEAFTFTVANEDYNLYTFDMRRMSTPVNVHMDHTEAVMDVDYSPTGQEFVSGGYDKVVRIFRANAGRSREVYHTKRMQRVRCVLWSSDDRYILSGSDEMNIRLWKARASEKLGPLHIREKRAFEYAEKLKDKYRYHPEVNRILRHRQVPKHVYNARNELRAIHESHRRKEANLRLHSAPGTVPYISERAKHVVGEEQ</sequence>
<dbReference type="SUPFAM" id="SSF50978">
    <property type="entry name" value="WD40 repeat-like"/>
    <property type="match status" value="1"/>
</dbReference>
<keyword evidence="5" id="KW-0677">Repeat</keyword>
<evidence type="ECO:0000256" key="5">
    <source>
        <dbReference type="ARBA" id="ARBA00022737"/>
    </source>
</evidence>
<dbReference type="Pfam" id="PF00400">
    <property type="entry name" value="WD40"/>
    <property type="match status" value="4"/>
</dbReference>
<keyword evidence="4 9" id="KW-0853">WD repeat</keyword>
<dbReference type="GO" id="GO:0000462">
    <property type="term" value="P:maturation of SSU-rRNA from tricistronic rRNA transcript (SSU-rRNA, 5.8S rRNA, LSU-rRNA)"/>
    <property type="evidence" value="ECO:0007669"/>
    <property type="project" value="TreeGrafter"/>
</dbReference>
<dbReference type="PROSITE" id="PS50082">
    <property type="entry name" value="WD_REPEATS_2"/>
    <property type="match status" value="4"/>
</dbReference>
<dbReference type="PROSITE" id="PS00678">
    <property type="entry name" value="WD_REPEATS_1"/>
    <property type="match status" value="1"/>
</dbReference>
<dbReference type="PANTHER" id="PTHR22851">
    <property type="entry name" value="U3 SMALL NUCLEOLAR RNA U3 SNORNA ASSOCIATED PROTEIN"/>
    <property type="match status" value="1"/>
</dbReference>
<evidence type="ECO:0000256" key="4">
    <source>
        <dbReference type="ARBA" id="ARBA00022574"/>
    </source>
</evidence>
<feature type="repeat" description="WD" evidence="9">
    <location>
        <begin position="62"/>
        <end position="104"/>
    </location>
</feature>
<dbReference type="WBParaSite" id="SBAD_0000628901-mRNA-1">
    <property type="protein sequence ID" value="SBAD_0000628901-mRNA-1"/>
    <property type="gene ID" value="SBAD_0000628901"/>
</dbReference>
<dbReference type="InterPro" id="IPR051733">
    <property type="entry name" value="WD_repeat_DCAF13/WDSOF1"/>
</dbReference>
<feature type="domain" description="Sof1-like protein" evidence="10">
    <location>
        <begin position="326"/>
        <end position="412"/>
    </location>
</feature>
<dbReference type="GO" id="GO:0032040">
    <property type="term" value="C:small-subunit processome"/>
    <property type="evidence" value="ECO:0007669"/>
    <property type="project" value="TreeGrafter"/>
</dbReference>
<gene>
    <name evidence="11" type="ORF">SBAD_LOCUS6053</name>
</gene>
<dbReference type="InterPro" id="IPR019775">
    <property type="entry name" value="WD40_repeat_CS"/>
</dbReference>
<accession>A0A183IR06</accession>
<dbReference type="FunFam" id="2.130.10.10:FF:001900">
    <property type="entry name" value="DDB1- and CUL4-associated factor 13"/>
    <property type="match status" value="1"/>
</dbReference>
<dbReference type="AlphaFoldDB" id="A0A183IR06"/>
<dbReference type="SMART" id="SM00320">
    <property type="entry name" value="WD40"/>
    <property type="match status" value="5"/>
</dbReference>
<protein>
    <recommendedName>
        <fullName evidence="3">DDB1- and CUL4-associated factor 13</fullName>
    </recommendedName>
    <alternativeName>
        <fullName evidence="8">WD repeat and SOF domain-containing protein 1</fullName>
    </alternativeName>
</protein>